<dbReference type="InterPro" id="IPR000504">
    <property type="entry name" value="RRM_dom"/>
</dbReference>
<comment type="caution">
    <text evidence="4">The sequence shown here is derived from an EMBL/GenBank/DDBJ whole genome shotgun (WGS) entry which is preliminary data.</text>
</comment>
<proteinExistence type="predicted"/>
<gene>
    <name evidence="4" type="ORF">ACJIZ3_016879</name>
</gene>
<evidence type="ECO:0000259" key="3">
    <source>
        <dbReference type="PROSITE" id="PS50102"/>
    </source>
</evidence>
<feature type="region of interest" description="Disordered" evidence="2">
    <location>
        <begin position="348"/>
        <end position="385"/>
    </location>
</feature>
<keyword evidence="5" id="KW-1185">Reference proteome</keyword>
<dbReference type="PROSITE" id="PS50102">
    <property type="entry name" value="RRM"/>
    <property type="match status" value="2"/>
</dbReference>
<protein>
    <recommendedName>
        <fullName evidence="3">RRM domain-containing protein</fullName>
    </recommendedName>
</protein>
<dbReference type="Gene3D" id="3.30.70.330">
    <property type="match status" value="2"/>
</dbReference>
<feature type="domain" description="RRM" evidence="3">
    <location>
        <begin position="107"/>
        <end position="184"/>
    </location>
</feature>
<dbReference type="InterPro" id="IPR035979">
    <property type="entry name" value="RBD_domain_sf"/>
</dbReference>
<dbReference type="CDD" id="cd12330">
    <property type="entry name" value="RRM2_Hrp1p"/>
    <property type="match status" value="1"/>
</dbReference>
<evidence type="ECO:0000313" key="5">
    <source>
        <dbReference type="Proteomes" id="UP001634393"/>
    </source>
</evidence>
<dbReference type="Pfam" id="PF00076">
    <property type="entry name" value="RRM_1"/>
    <property type="match status" value="2"/>
</dbReference>
<dbReference type="SMART" id="SM00360">
    <property type="entry name" value="RRM"/>
    <property type="match status" value="2"/>
</dbReference>
<dbReference type="EMBL" id="JBJXBP010000005">
    <property type="protein sequence ID" value="KAL3828077.1"/>
    <property type="molecule type" value="Genomic_DNA"/>
</dbReference>
<accession>A0ABD3SU05</accession>
<sequence length="385" mass="41010">MDSSLDEGKVFVGGIGWDTTEEKLKDHFTHYGDVTHVMIMRDRITAQPRGFAFVVFSDPSVIPSVLQQTHNIDGRTVEAKKAMSREQQQSLKSGNGNFGRFENIKTKKIFVGGLPSTISEDGFKEHFQEYGNVTDVVIMYDPNTNRPRGFGFITFTTEDSVDRVLQKTFHELDGKLVEVKRALPKDAAFSSNSRGGYKGYNSYNSSVRMSNSPNRFMQSPQLTSGGYPPYSGYGTSSYGYGVGSNVGYNAYGGYGVSGYGNTNYTPAGVYGTPGSPVTNFSKNQWRGQASGYGSSGYGQTASYGSSAAPWSNAPGAGGSPSGASRYGIRGYNSGGTEYTSHAYAGGGAAAANAGQHNGGGNNTGRTYVRSNGSSGIPDASWKSEA</sequence>
<organism evidence="4 5">
    <name type="scientific">Penstemon smallii</name>
    <dbReference type="NCBI Taxonomy" id="265156"/>
    <lineage>
        <taxon>Eukaryota</taxon>
        <taxon>Viridiplantae</taxon>
        <taxon>Streptophyta</taxon>
        <taxon>Embryophyta</taxon>
        <taxon>Tracheophyta</taxon>
        <taxon>Spermatophyta</taxon>
        <taxon>Magnoliopsida</taxon>
        <taxon>eudicotyledons</taxon>
        <taxon>Gunneridae</taxon>
        <taxon>Pentapetalae</taxon>
        <taxon>asterids</taxon>
        <taxon>lamiids</taxon>
        <taxon>Lamiales</taxon>
        <taxon>Plantaginaceae</taxon>
        <taxon>Cheloneae</taxon>
        <taxon>Penstemon</taxon>
    </lineage>
</organism>
<reference evidence="4 5" key="1">
    <citation type="submission" date="2024-12" db="EMBL/GenBank/DDBJ databases">
        <title>The unique morphological basis and parallel evolutionary history of personate flowers in Penstemon.</title>
        <authorList>
            <person name="Depatie T.H."/>
            <person name="Wessinger C.A."/>
        </authorList>
    </citation>
    <scope>NUCLEOTIDE SEQUENCE [LARGE SCALE GENOMIC DNA]</scope>
    <source>
        <strain evidence="4">WTNN_2</strain>
        <tissue evidence="4">Leaf</tissue>
    </source>
</reference>
<keyword evidence="1" id="KW-0694">RNA-binding</keyword>
<dbReference type="PANTHER" id="PTHR48035:SF4">
    <property type="entry name" value="RRM DOMAIN-CONTAINING PROTEIN"/>
    <property type="match status" value="1"/>
</dbReference>
<dbReference type="InterPro" id="IPR012677">
    <property type="entry name" value="Nucleotide-bd_a/b_plait_sf"/>
</dbReference>
<name>A0ABD3SU05_9LAMI</name>
<evidence type="ECO:0000313" key="4">
    <source>
        <dbReference type="EMBL" id="KAL3828077.1"/>
    </source>
</evidence>
<dbReference type="SUPFAM" id="SSF54928">
    <property type="entry name" value="RNA-binding domain, RBD"/>
    <property type="match status" value="2"/>
</dbReference>
<dbReference type="GO" id="GO:0003723">
    <property type="term" value="F:RNA binding"/>
    <property type="evidence" value="ECO:0007669"/>
    <property type="project" value="UniProtKB-UniRule"/>
</dbReference>
<evidence type="ECO:0000256" key="1">
    <source>
        <dbReference type="PROSITE-ProRule" id="PRU00176"/>
    </source>
</evidence>
<dbReference type="InterPro" id="IPR053260">
    <property type="entry name" value="hnRNP"/>
</dbReference>
<evidence type="ECO:0000256" key="2">
    <source>
        <dbReference type="SAM" id="MobiDB-lite"/>
    </source>
</evidence>
<feature type="compositionally biased region" description="Polar residues" evidence="2">
    <location>
        <begin position="363"/>
        <end position="374"/>
    </location>
</feature>
<dbReference type="Proteomes" id="UP001634393">
    <property type="component" value="Unassembled WGS sequence"/>
</dbReference>
<dbReference type="AlphaFoldDB" id="A0ABD3SU05"/>
<dbReference type="PANTHER" id="PTHR48035">
    <property type="entry name" value="HETEROGENEOUS NUCLEAR RIBONUCLEOPROTEIN 1"/>
    <property type="match status" value="1"/>
</dbReference>
<feature type="domain" description="RRM" evidence="3">
    <location>
        <begin position="8"/>
        <end position="84"/>
    </location>
</feature>